<sequence>MTRTIGVADPELASVALYTLLPWCLRLNLLPFIFFYVTAVYLYTVRPAQDVVPWIFGALSVFCHALAMLSAEWSVDVRCWMSCRRLQHIVEDEHVQLLVKVEPSLTMLPKQLCVCHWTPKPTGNAKRSDDPLIPTLSFSYQNIKFCLYDDVAMLKNSKVALFRRLAFPSSDTLKFYLQHKGHTSMEKLKNAQRKWGKNDFDLSMPTFGELLKEQLVAPFFVFQFFCMLLWCLDEYIYYSLLTLLMLVIFECTVVKQRQQNMNMLLQMQRTPQPCLVFRYGRWSQVLSDDLVPGDLCSVGRSEHDTVVPCDVLLLHGNCVVNESMLSGESIPLRKESIQTSIVNKEDTLQTLEIDEGTSMKHKRHVLFGGTKVLQHTAPLSKTSLRVPAPPDRGGIGYVLKTGFGTTQGSLMRTILYSSQRVTANNVEAMWFIVLLLNFAVAAAAYVLTQGINDPTRNQFKLFLHCVMIVTSVVPPELPMELSLAVTNSLIALTRNNIFCTEPFRIPAAGRIDICCFDKTGTLTSDDLKFHGVAGLKTHVEPKNSRNHCDELNITAPEQLPLDTELVLVGCQSLIVLNGELTGDPLEMTTVRTINWNLSNKRKGLLRAEPSVYSDRRGKIQVVEILHTFAFSSELKRMTTVVCVRKADNEEHDELRVLTKGAPEILESIYLNRPSNYRRVYRHFASKGCRVLALGFRALPAGTSPDKLQKIPRHELENALTFAGFLILDCPLKEDTKRTIRDLMVSKHKITMVTGDNPLTACDVAREVGINANYSKQPLILTPNIEAKTIEWKVIDDGSADVEDQAIPFNLNELPKMQMQYDLCVTGEALAMLYKLLEVECLDNAATLEKFLTTVENLCVCTTVFARMSPQQKEHLIMAMNRRGFTTSMCGDGTNDVGALKQAHIGISIVNSSRAKNNLHVDSTGREGSSVEGQGDFRHRRRPGHQRGSMNELPQSWYSEDNAQTVRLGDASIASPFTSKSSSIGVIKKLIRQGRCTLVTTIQMYKILGINCLITAYSMSALFVSGVKNGDQQLTVSGVSVSLPSRTRNLETGLTLVIKIGVQLSVAMFFLFLSRAKPARKLSHQRPPSGVFCPSVMVSIFGQFGIHLAFLAAALHLAQPYITPGDPAMHPDGIFTPNVVNSIMFLMVSIMQVTTFVANYRGQPFMEGFWENRLFCRAVLLTYGILAVLIAEIVPPLNGMLELVAMPNQQSQHSWQGIRS</sequence>
<organism evidence="1 2">
    <name type="scientific">Peronosclerospora sorghi</name>
    <dbReference type="NCBI Taxonomy" id="230839"/>
    <lineage>
        <taxon>Eukaryota</taxon>
        <taxon>Sar</taxon>
        <taxon>Stramenopiles</taxon>
        <taxon>Oomycota</taxon>
        <taxon>Peronosporomycetes</taxon>
        <taxon>Peronosporales</taxon>
        <taxon>Peronosporaceae</taxon>
        <taxon>Peronosclerospora</taxon>
    </lineage>
</organism>
<name>A0ACC0WFL3_9STRA</name>
<accession>A0ACC0WFL3</accession>
<evidence type="ECO:0000313" key="1">
    <source>
        <dbReference type="EMBL" id="KAI9916849.1"/>
    </source>
</evidence>
<proteinExistence type="predicted"/>
<comment type="caution">
    <text evidence="1">The sequence shown here is derived from an EMBL/GenBank/DDBJ whole genome shotgun (WGS) entry which is preliminary data.</text>
</comment>
<keyword evidence="2" id="KW-1185">Reference proteome</keyword>
<evidence type="ECO:0000313" key="2">
    <source>
        <dbReference type="Proteomes" id="UP001163321"/>
    </source>
</evidence>
<dbReference type="EMBL" id="CM047581">
    <property type="protein sequence ID" value="KAI9916849.1"/>
    <property type="molecule type" value="Genomic_DNA"/>
</dbReference>
<protein>
    <submittedName>
        <fullName evidence="1">Uncharacterized protein</fullName>
    </submittedName>
</protein>
<dbReference type="Proteomes" id="UP001163321">
    <property type="component" value="Chromosome 2"/>
</dbReference>
<reference evidence="1 2" key="1">
    <citation type="journal article" date="2022" name="bioRxiv">
        <title>The genome of the oomycete Peronosclerospora sorghi, a cosmopolitan pathogen of maize and sorghum, is inflated with dispersed pseudogenes.</title>
        <authorList>
            <person name="Fletcher K."/>
            <person name="Martin F."/>
            <person name="Isakeit T."/>
            <person name="Cavanaugh K."/>
            <person name="Magill C."/>
            <person name="Michelmore R."/>
        </authorList>
    </citation>
    <scope>NUCLEOTIDE SEQUENCE [LARGE SCALE GENOMIC DNA]</scope>
    <source>
        <strain evidence="1">P6</strain>
    </source>
</reference>
<gene>
    <name evidence="1" type="ORF">PsorP6_018130</name>
</gene>